<dbReference type="HOGENOM" id="CLU_2671316_0_0_1"/>
<organism evidence="1 2">
    <name type="scientific">Collybiopsis luxurians FD-317 M1</name>
    <dbReference type="NCBI Taxonomy" id="944289"/>
    <lineage>
        <taxon>Eukaryota</taxon>
        <taxon>Fungi</taxon>
        <taxon>Dikarya</taxon>
        <taxon>Basidiomycota</taxon>
        <taxon>Agaricomycotina</taxon>
        <taxon>Agaricomycetes</taxon>
        <taxon>Agaricomycetidae</taxon>
        <taxon>Agaricales</taxon>
        <taxon>Marasmiineae</taxon>
        <taxon>Omphalotaceae</taxon>
        <taxon>Collybiopsis</taxon>
        <taxon>Collybiopsis luxurians</taxon>
    </lineage>
</organism>
<protein>
    <submittedName>
        <fullName evidence="1">Uncharacterized protein</fullName>
    </submittedName>
</protein>
<proteinExistence type="predicted"/>
<dbReference type="AlphaFoldDB" id="A0A0D0AWY4"/>
<sequence>MDCPSDSYAAIQDENGQMGYVGYDDSAGSAVNAVNAESDDREGGEGGSDVPDDWKLLWLPRACRCEVRVLGNKHI</sequence>
<name>A0A0D0AWY4_9AGAR</name>
<evidence type="ECO:0000313" key="1">
    <source>
        <dbReference type="EMBL" id="KIK55065.1"/>
    </source>
</evidence>
<dbReference type="Proteomes" id="UP000053593">
    <property type="component" value="Unassembled WGS sequence"/>
</dbReference>
<reference evidence="1 2" key="1">
    <citation type="submission" date="2014-04" db="EMBL/GenBank/DDBJ databases">
        <title>Evolutionary Origins and Diversification of the Mycorrhizal Mutualists.</title>
        <authorList>
            <consortium name="DOE Joint Genome Institute"/>
            <consortium name="Mycorrhizal Genomics Consortium"/>
            <person name="Kohler A."/>
            <person name="Kuo A."/>
            <person name="Nagy L.G."/>
            <person name="Floudas D."/>
            <person name="Copeland A."/>
            <person name="Barry K.W."/>
            <person name="Cichocki N."/>
            <person name="Veneault-Fourrey C."/>
            <person name="LaButti K."/>
            <person name="Lindquist E.A."/>
            <person name="Lipzen A."/>
            <person name="Lundell T."/>
            <person name="Morin E."/>
            <person name="Murat C."/>
            <person name="Riley R."/>
            <person name="Ohm R."/>
            <person name="Sun H."/>
            <person name="Tunlid A."/>
            <person name="Henrissat B."/>
            <person name="Grigoriev I.V."/>
            <person name="Hibbett D.S."/>
            <person name="Martin F."/>
        </authorList>
    </citation>
    <scope>NUCLEOTIDE SEQUENCE [LARGE SCALE GENOMIC DNA]</scope>
    <source>
        <strain evidence="1 2">FD-317 M1</strain>
    </source>
</reference>
<keyword evidence="2" id="KW-1185">Reference proteome</keyword>
<evidence type="ECO:0000313" key="2">
    <source>
        <dbReference type="Proteomes" id="UP000053593"/>
    </source>
</evidence>
<accession>A0A0D0AWY4</accession>
<dbReference type="EMBL" id="KN834809">
    <property type="protein sequence ID" value="KIK55065.1"/>
    <property type="molecule type" value="Genomic_DNA"/>
</dbReference>
<gene>
    <name evidence="1" type="ORF">GYMLUDRAFT_48016</name>
</gene>